<accession>A0A1C4XGV0</accession>
<dbReference type="RefSeq" id="WP_089020492.1">
    <property type="nucleotide sequence ID" value="NZ_LT607412.1"/>
</dbReference>
<dbReference type="Proteomes" id="UP000198243">
    <property type="component" value="Chromosome I"/>
</dbReference>
<evidence type="ECO:0000256" key="2">
    <source>
        <dbReference type="ARBA" id="ARBA00022723"/>
    </source>
</evidence>
<dbReference type="GO" id="GO:0046872">
    <property type="term" value="F:metal ion binding"/>
    <property type="evidence" value="ECO:0007669"/>
    <property type="project" value="UniProtKB-KW"/>
</dbReference>
<comment type="similarity">
    <text evidence="1">Belongs to the metallo-beta-lactamase superfamily.</text>
</comment>
<dbReference type="Gene3D" id="3.60.15.10">
    <property type="entry name" value="Ribonuclease Z/Hydroxyacylglutathione hydrolase-like"/>
    <property type="match status" value="1"/>
</dbReference>
<dbReference type="GO" id="GO:0016787">
    <property type="term" value="F:hydrolase activity"/>
    <property type="evidence" value="ECO:0007669"/>
    <property type="project" value="UniProtKB-KW"/>
</dbReference>
<feature type="domain" description="Metallo-beta-lactamase" evidence="5">
    <location>
        <begin position="78"/>
        <end position="297"/>
    </location>
</feature>
<dbReference type="SMART" id="SM00849">
    <property type="entry name" value="Lactamase_B"/>
    <property type="match status" value="1"/>
</dbReference>
<protein>
    <submittedName>
        <fullName evidence="6">Metallo-beta-lactamase superfamily protein</fullName>
    </submittedName>
</protein>
<dbReference type="EMBL" id="LT607412">
    <property type="protein sequence ID" value="SCF07644.1"/>
    <property type="molecule type" value="Genomic_DNA"/>
</dbReference>
<dbReference type="AlphaFoldDB" id="A0A1C4XGV0"/>
<evidence type="ECO:0000256" key="1">
    <source>
        <dbReference type="ARBA" id="ARBA00007749"/>
    </source>
</evidence>
<gene>
    <name evidence="6" type="ORF">GA0070607_5229</name>
</gene>
<dbReference type="InterPro" id="IPR051013">
    <property type="entry name" value="MBL_superfamily_lactonases"/>
</dbReference>
<sequence>MIHAIREAAVAAGALAAVPYRLIRPRPIDRHFLAGLSDAGTPRGDVEVELITLNQTVRSVPTPLIAEAVRKPRRVGNALTTYVIRHPEVTVLLDPSVCTDVGARVIGELPWTLRPAVRPRYQVLPTTTALERAGIPADTINFALPTHLHWDHVCGLLDLPGLPVMVRERERDWMMSGDTAPAGGVRAALRGRRLDSYELEGPPVLTFERSHDLLGDGSMIMVELAGHTPGSVGVLLRTPNGPVLVAGDAAWHGLQIEHVRQKAPYPGRLVDDDRDGAFRALHRLHAVRNKVRIIPTHDPSA</sequence>
<proteinExistence type="inferred from homology"/>
<name>A0A1C4XGV0_9ACTN</name>
<keyword evidence="7" id="KW-1185">Reference proteome</keyword>
<evidence type="ECO:0000313" key="6">
    <source>
        <dbReference type="EMBL" id="SCF07644.1"/>
    </source>
</evidence>
<dbReference type="PANTHER" id="PTHR42978">
    <property type="entry name" value="QUORUM-QUENCHING LACTONASE YTNP-RELATED-RELATED"/>
    <property type="match status" value="1"/>
</dbReference>
<evidence type="ECO:0000259" key="5">
    <source>
        <dbReference type="SMART" id="SM00849"/>
    </source>
</evidence>
<organism evidence="6 7">
    <name type="scientific">Micromonospora coriariae</name>
    <dbReference type="NCBI Taxonomy" id="285665"/>
    <lineage>
        <taxon>Bacteria</taxon>
        <taxon>Bacillati</taxon>
        <taxon>Actinomycetota</taxon>
        <taxon>Actinomycetes</taxon>
        <taxon>Micromonosporales</taxon>
        <taxon>Micromonosporaceae</taxon>
        <taxon>Micromonospora</taxon>
    </lineage>
</organism>
<evidence type="ECO:0000256" key="3">
    <source>
        <dbReference type="ARBA" id="ARBA00022801"/>
    </source>
</evidence>
<dbReference type="Pfam" id="PF00753">
    <property type="entry name" value="Lactamase_B"/>
    <property type="match status" value="1"/>
</dbReference>
<reference evidence="7" key="1">
    <citation type="submission" date="2016-06" db="EMBL/GenBank/DDBJ databases">
        <authorList>
            <person name="Varghese N."/>
            <person name="Submissions Spin"/>
        </authorList>
    </citation>
    <scope>NUCLEOTIDE SEQUENCE [LARGE SCALE GENOMIC DNA]</scope>
    <source>
        <strain evidence="7">DSM 44875</strain>
    </source>
</reference>
<dbReference type="SUPFAM" id="SSF56281">
    <property type="entry name" value="Metallo-hydrolase/oxidoreductase"/>
    <property type="match status" value="1"/>
</dbReference>
<keyword evidence="2" id="KW-0479">Metal-binding</keyword>
<evidence type="ECO:0000256" key="4">
    <source>
        <dbReference type="ARBA" id="ARBA00022833"/>
    </source>
</evidence>
<evidence type="ECO:0000313" key="7">
    <source>
        <dbReference type="Proteomes" id="UP000198243"/>
    </source>
</evidence>
<dbReference type="PANTHER" id="PTHR42978:SF3">
    <property type="entry name" value="BLR3078 PROTEIN"/>
    <property type="match status" value="1"/>
</dbReference>
<keyword evidence="3" id="KW-0378">Hydrolase</keyword>
<keyword evidence="4" id="KW-0862">Zinc</keyword>
<dbReference type="OrthoDB" id="3196337at2"/>
<dbReference type="InterPro" id="IPR036866">
    <property type="entry name" value="RibonucZ/Hydroxyglut_hydro"/>
</dbReference>
<dbReference type="InterPro" id="IPR001279">
    <property type="entry name" value="Metallo-B-lactamas"/>
</dbReference>